<gene>
    <name evidence="2" type="ORF">I41_31220</name>
</gene>
<keyword evidence="1" id="KW-0732">Signal</keyword>
<feature type="signal peptide" evidence="1">
    <location>
        <begin position="1"/>
        <end position="24"/>
    </location>
</feature>
<organism evidence="2 3">
    <name type="scientific">Lacipirellula limnantheis</name>
    <dbReference type="NCBI Taxonomy" id="2528024"/>
    <lineage>
        <taxon>Bacteria</taxon>
        <taxon>Pseudomonadati</taxon>
        <taxon>Planctomycetota</taxon>
        <taxon>Planctomycetia</taxon>
        <taxon>Pirellulales</taxon>
        <taxon>Lacipirellulaceae</taxon>
        <taxon>Lacipirellula</taxon>
    </lineage>
</organism>
<proteinExistence type="predicted"/>
<reference evidence="2 3" key="1">
    <citation type="submission" date="2019-02" db="EMBL/GenBank/DDBJ databases">
        <title>Deep-cultivation of Planctomycetes and their phenomic and genomic characterization uncovers novel biology.</title>
        <authorList>
            <person name="Wiegand S."/>
            <person name="Jogler M."/>
            <person name="Boedeker C."/>
            <person name="Pinto D."/>
            <person name="Vollmers J."/>
            <person name="Rivas-Marin E."/>
            <person name="Kohn T."/>
            <person name="Peeters S.H."/>
            <person name="Heuer A."/>
            <person name="Rast P."/>
            <person name="Oberbeckmann S."/>
            <person name="Bunk B."/>
            <person name="Jeske O."/>
            <person name="Meyerdierks A."/>
            <person name="Storesund J.E."/>
            <person name="Kallscheuer N."/>
            <person name="Luecker S."/>
            <person name="Lage O.M."/>
            <person name="Pohl T."/>
            <person name="Merkel B.J."/>
            <person name="Hornburger P."/>
            <person name="Mueller R.-W."/>
            <person name="Bruemmer F."/>
            <person name="Labrenz M."/>
            <person name="Spormann A.M."/>
            <person name="Op den Camp H."/>
            <person name="Overmann J."/>
            <person name="Amann R."/>
            <person name="Jetten M.S.M."/>
            <person name="Mascher T."/>
            <person name="Medema M.H."/>
            <person name="Devos D.P."/>
            <person name="Kaster A.-K."/>
            <person name="Ovreas L."/>
            <person name="Rohde M."/>
            <person name="Galperin M.Y."/>
            <person name="Jogler C."/>
        </authorList>
    </citation>
    <scope>NUCLEOTIDE SEQUENCE [LARGE SCALE GENOMIC DNA]</scope>
    <source>
        <strain evidence="2 3">I41</strain>
    </source>
</reference>
<sequence precursor="true">MLGQGRPITALRAYAPLIALMATAATFVAGSPCALAEIVEARCRFAWGNSSSAAQKWTGSVLLSAGDLADLQPLGVEADEAAALSLAERQVRVTPLVRRAFDGFDVTIRADESATLTVDLRPAPDAPAKPIEFTVGALAKQTQRAPLDELGGFLIVQRTPGDQLRVRLEREHLVFAPQESFKLAVEPQLQDDLASPATLEAKLYRHNSSTVLWQTTATYDPKSNASLPLELAVPQDEGSYRLRIALVRRPEGFASRLAPWDKGSELAGRNIGFVVVDPATRLPRLTSNWETVATIDATSSSWWQRVPQWTQMEKLPGFTTPRPLGNVKPLISAAGNGLVELPPTSPGEDLAWQAYLLPVRDVGEPHAVEVEVPRALRQHLAVSIVEPDAAGRVQTFGRDWGVFSDDRSVETAASPHGVEVHRLVFWPRTKSPAVIIANRSHERGALYGKIRLRRRETAPAPAEPPASTTQSRLAAAYIAAPKFADSFGGSSDFDEEGGVSIAGWHAFLTAANRLAQQLHASGYNGAILAVAADGASLAPVAGLGDSPRFDSGPLGSTGEDPIRKDILEVLLRVFDREGLTLVPAVELAAPLPGLEALAAAGDDNLEISWLGVDGRPWRAHHPSESATAPHYNLLHAGVQRELAMIAERLAERYDAHPAWGGLAFQLHGAGFGVLPGLEWGLDDQTAGMFASQSKLMLPTGGADRFRRRADILLGQGLPAWKTWRTEQTTTFYRSIAQQLASRRPDARLVLCTEDLFAGAGTSQRLRLAVAGRASVDEVIAETGLDLAQLAASPGISVLRPRRLGAEESVDASAADVRINQSSELDQLFASRFSSGEALYDVPLRLRLPSFDAQSPFGAEQTRLSLAAPSTPTGDEALRGLAAALTSRDFAMVAAGSETCPLLDNRAHAEALRVFQQIPAAAGDVRTERRQPITMRIYREAESTTICLINESPWAVTMDIPLAADGAIVWRKLGIEQGVDAAQASADPSLSGTLPEGPKKWAATLPPFGIQGRKFSSRNVKVGVWTPQLGPEAKAALARQVAAYEQRMANLEVERPYSELQNPDFELVGDAGQMLGWQPRIGAAGVVELAAETAPVTGRSLHLKSEDALGVAVQSHLFPIPSTGQVTVRARIRGDGLQPGSQLYAWFEYQSGGVTRQHYVAIGAERPVGAAWSDYEFAVDDLPLASSGQMRIQFHLVGQGEAWIDDVRMFDLRFSKEQRYQISKRLYAAKTALEEGQLMDCQRLIDGYWPRLFVEQAPVASIASKPADATTAPKATQADEQGISDRLRGMVPRILR</sequence>
<dbReference type="OrthoDB" id="271087at2"/>
<dbReference type="EMBL" id="CP036339">
    <property type="protein sequence ID" value="QDT73930.1"/>
    <property type="molecule type" value="Genomic_DNA"/>
</dbReference>
<keyword evidence="3" id="KW-1185">Reference proteome</keyword>
<dbReference type="KEGG" id="llh:I41_31220"/>
<accession>A0A517TZW7</accession>
<evidence type="ECO:0000256" key="1">
    <source>
        <dbReference type="SAM" id="SignalP"/>
    </source>
</evidence>
<feature type="chain" id="PRO_5022206767" evidence="1">
    <location>
        <begin position="25"/>
        <end position="1295"/>
    </location>
</feature>
<evidence type="ECO:0000313" key="2">
    <source>
        <dbReference type="EMBL" id="QDT73930.1"/>
    </source>
</evidence>
<dbReference type="Proteomes" id="UP000317909">
    <property type="component" value="Chromosome"/>
</dbReference>
<dbReference type="Gene3D" id="3.20.20.80">
    <property type="entry name" value="Glycosidases"/>
    <property type="match status" value="1"/>
</dbReference>
<dbReference type="RefSeq" id="WP_145433659.1">
    <property type="nucleotide sequence ID" value="NZ_CP036339.1"/>
</dbReference>
<name>A0A517TZW7_9BACT</name>
<dbReference type="Gene3D" id="2.60.120.260">
    <property type="entry name" value="Galactose-binding domain-like"/>
    <property type="match status" value="1"/>
</dbReference>
<evidence type="ECO:0000313" key="3">
    <source>
        <dbReference type="Proteomes" id="UP000317909"/>
    </source>
</evidence>
<protein>
    <submittedName>
        <fullName evidence="2">Uncharacterized protein</fullName>
    </submittedName>
</protein>